<keyword evidence="2" id="KW-1185">Reference proteome</keyword>
<comment type="caution">
    <text evidence="1">The sequence shown here is derived from an EMBL/GenBank/DDBJ whole genome shotgun (WGS) entry which is preliminary data.</text>
</comment>
<evidence type="ECO:0000313" key="2">
    <source>
        <dbReference type="Proteomes" id="UP000004277"/>
    </source>
</evidence>
<organism evidence="1 2">
    <name type="scientific">Imbroritus primus</name>
    <dbReference type="NCBI Taxonomy" id="3058603"/>
    <lineage>
        <taxon>Bacteria</taxon>
        <taxon>Pseudomonadati</taxon>
        <taxon>Pseudomonadota</taxon>
        <taxon>Betaproteobacteria</taxon>
        <taxon>Burkholderiales</taxon>
        <taxon>Burkholderiaceae</taxon>
        <taxon>Imbroritus</taxon>
    </lineage>
</organism>
<dbReference type="Proteomes" id="UP000004277">
    <property type="component" value="Unassembled WGS sequence"/>
</dbReference>
<evidence type="ECO:0000313" key="1">
    <source>
        <dbReference type="EMBL" id="TMS57115.1"/>
    </source>
</evidence>
<gene>
    <name evidence="1" type="ORF">MW7_014245</name>
</gene>
<protein>
    <submittedName>
        <fullName evidence="1">Serine endopeptidase</fullName>
    </submittedName>
</protein>
<sequence length="355" mass="40141">MKKGLRFSEAWFQRGLWLIAIVFANFLIGLGSLVVSDLPRVDNTPRLEDFVDQASAGPLRQRIDAADVTLKQNNDETARAQLLLDAARNDTRQARAAFQNWIASRTATTEAAQNPEIARRTQELDALVARERTAERTVEGLRQRALAVRTEQQQARDQLNTLEESGRKELERAMRASELRVFGLRLALTLPLLAIAGWLFVKHRKSRYWPFVWGFIFFAGFAFFVELVPYLPSYGGYVRYLVGIVLTGVIGHYAIRALQRYLERQREAERQPDSARRQMLDYDVAQSRLAKKICPGCERPIATDDPQRNFCMHCGICLFNKCTQCDARKNAFAHYCHACGTGTTERAAPAEAGAA</sequence>
<reference evidence="1" key="1">
    <citation type="submission" date="2019-05" db="EMBL/GenBank/DDBJ databases">
        <title>Revised genome assembly of Burkholderiaceae (previously Ralstonia) sp. PBA.</title>
        <authorList>
            <person name="Gan H.M."/>
        </authorList>
    </citation>
    <scope>NUCLEOTIDE SEQUENCE</scope>
    <source>
        <strain evidence="1">PBA</strain>
    </source>
</reference>
<dbReference type="EMBL" id="AKCV02000025">
    <property type="protein sequence ID" value="TMS57115.1"/>
    <property type="molecule type" value="Genomic_DNA"/>
</dbReference>
<accession>A0ACD3SLS5</accession>
<name>A0ACD3SLS5_9BURK</name>
<proteinExistence type="predicted"/>